<proteinExistence type="predicted"/>
<sequence>MIYFLWVRVVSQCVRDIVFACVCVPRCACVRVIVCIFFRFPSIREWLWWRTQEGDLERACVRSFVRRLKPGIGSSLHPKPRGGA</sequence>
<dbReference type="AlphaFoldDB" id="A0A2M4CB23"/>
<accession>A0A2M4CB23</accession>
<reference evidence="1" key="1">
    <citation type="submission" date="2018-01" db="EMBL/GenBank/DDBJ databases">
        <title>An insight into the sialome of Amazonian anophelines.</title>
        <authorList>
            <person name="Ribeiro J.M."/>
            <person name="Scarpassa V."/>
            <person name="Calvo E."/>
        </authorList>
    </citation>
    <scope>NUCLEOTIDE SEQUENCE</scope>
    <source>
        <tissue evidence="1">Salivary glands</tissue>
    </source>
</reference>
<organism evidence="1">
    <name type="scientific">Anopheles marajoara</name>
    <dbReference type="NCBI Taxonomy" id="58244"/>
    <lineage>
        <taxon>Eukaryota</taxon>
        <taxon>Metazoa</taxon>
        <taxon>Ecdysozoa</taxon>
        <taxon>Arthropoda</taxon>
        <taxon>Hexapoda</taxon>
        <taxon>Insecta</taxon>
        <taxon>Pterygota</taxon>
        <taxon>Neoptera</taxon>
        <taxon>Endopterygota</taxon>
        <taxon>Diptera</taxon>
        <taxon>Nematocera</taxon>
        <taxon>Culicoidea</taxon>
        <taxon>Culicidae</taxon>
        <taxon>Anophelinae</taxon>
        <taxon>Anopheles</taxon>
    </lineage>
</organism>
<name>A0A2M4CB23_9DIPT</name>
<dbReference type="EMBL" id="GGFJ01013294">
    <property type="protein sequence ID" value="MBW62435.1"/>
    <property type="molecule type" value="Transcribed_RNA"/>
</dbReference>
<protein>
    <submittedName>
        <fullName evidence="1">Putative secreted protein</fullName>
    </submittedName>
</protein>
<evidence type="ECO:0000313" key="1">
    <source>
        <dbReference type="EMBL" id="MBW62435.1"/>
    </source>
</evidence>